<feature type="domain" description="HAMP" evidence="12">
    <location>
        <begin position="303"/>
        <end position="355"/>
    </location>
</feature>
<dbReference type="SUPFAM" id="SSF47384">
    <property type="entry name" value="Homodimeric domain of signal transducing histidine kinase"/>
    <property type="match status" value="1"/>
</dbReference>
<dbReference type="InterPro" id="IPR035965">
    <property type="entry name" value="PAS-like_dom_sf"/>
</dbReference>
<keyword evidence="7 13" id="KW-0418">Kinase</keyword>
<dbReference type="Proteomes" id="UP000561045">
    <property type="component" value="Unassembled WGS sequence"/>
</dbReference>
<dbReference type="AlphaFoldDB" id="A0A840BMY9"/>
<dbReference type="InterPro" id="IPR003660">
    <property type="entry name" value="HAMP_dom"/>
</dbReference>
<dbReference type="Pfam" id="PF02518">
    <property type="entry name" value="HATPase_c"/>
    <property type="match status" value="1"/>
</dbReference>
<name>A0A840BMY9_9RHOO</name>
<comment type="subcellular location">
    <subcellularLocation>
        <location evidence="2">Membrane</location>
    </subcellularLocation>
</comment>
<dbReference type="Gene3D" id="3.30.565.10">
    <property type="entry name" value="Histidine kinase-like ATPase, C-terminal domain"/>
    <property type="match status" value="1"/>
</dbReference>
<dbReference type="PANTHER" id="PTHR43065:SF10">
    <property type="entry name" value="PEROXIDE STRESS-ACTIVATED HISTIDINE KINASE MAK3"/>
    <property type="match status" value="1"/>
</dbReference>
<evidence type="ECO:0000256" key="7">
    <source>
        <dbReference type="ARBA" id="ARBA00022777"/>
    </source>
</evidence>
<evidence type="ECO:0000256" key="5">
    <source>
        <dbReference type="ARBA" id="ARBA00022679"/>
    </source>
</evidence>
<evidence type="ECO:0000256" key="4">
    <source>
        <dbReference type="ARBA" id="ARBA00022553"/>
    </source>
</evidence>
<dbReference type="PRINTS" id="PR00344">
    <property type="entry name" value="BCTRLSENSOR"/>
</dbReference>
<dbReference type="GO" id="GO:0016020">
    <property type="term" value="C:membrane"/>
    <property type="evidence" value="ECO:0007669"/>
    <property type="project" value="UniProtKB-SubCell"/>
</dbReference>
<dbReference type="CDD" id="cd00130">
    <property type="entry name" value="PAS"/>
    <property type="match status" value="1"/>
</dbReference>
<dbReference type="Pfam" id="PF00512">
    <property type="entry name" value="HisKA"/>
    <property type="match status" value="1"/>
</dbReference>
<feature type="transmembrane region" description="Helical" evidence="10">
    <location>
        <begin position="34"/>
        <end position="55"/>
    </location>
</feature>
<organism evidence="13 14">
    <name type="scientific">Niveibacterium umoris</name>
    <dbReference type="NCBI Taxonomy" id="1193620"/>
    <lineage>
        <taxon>Bacteria</taxon>
        <taxon>Pseudomonadati</taxon>
        <taxon>Pseudomonadota</taxon>
        <taxon>Betaproteobacteria</taxon>
        <taxon>Rhodocyclales</taxon>
        <taxon>Rhodocyclaceae</taxon>
        <taxon>Niveibacterium</taxon>
    </lineage>
</organism>
<keyword evidence="10" id="KW-0812">Transmembrane</keyword>
<protein>
    <recommendedName>
        <fullName evidence="3">histidine kinase</fullName>
        <ecNumber evidence="3">2.7.13.3</ecNumber>
    </recommendedName>
</protein>
<evidence type="ECO:0000313" key="13">
    <source>
        <dbReference type="EMBL" id="MBB4013914.1"/>
    </source>
</evidence>
<evidence type="ECO:0000256" key="10">
    <source>
        <dbReference type="SAM" id="Phobius"/>
    </source>
</evidence>
<keyword evidence="5" id="KW-0808">Transferase</keyword>
<dbReference type="SMART" id="SM00387">
    <property type="entry name" value="HATPase_c"/>
    <property type="match status" value="1"/>
</dbReference>
<dbReference type="RefSeq" id="WP_183635823.1">
    <property type="nucleotide sequence ID" value="NZ_BAABLE010000005.1"/>
</dbReference>
<dbReference type="InterPro" id="IPR003661">
    <property type="entry name" value="HisK_dim/P_dom"/>
</dbReference>
<dbReference type="InterPro" id="IPR036097">
    <property type="entry name" value="HisK_dim/P_sf"/>
</dbReference>
<dbReference type="GO" id="GO:0005524">
    <property type="term" value="F:ATP binding"/>
    <property type="evidence" value="ECO:0007669"/>
    <property type="project" value="UniProtKB-KW"/>
</dbReference>
<keyword evidence="10" id="KW-1133">Transmembrane helix</keyword>
<dbReference type="SUPFAM" id="SSF158472">
    <property type="entry name" value="HAMP domain-like"/>
    <property type="match status" value="1"/>
</dbReference>
<dbReference type="SMART" id="SM00388">
    <property type="entry name" value="HisKA"/>
    <property type="match status" value="1"/>
</dbReference>
<dbReference type="InterPro" id="IPR003594">
    <property type="entry name" value="HATPase_dom"/>
</dbReference>
<dbReference type="InterPro" id="IPR005467">
    <property type="entry name" value="His_kinase_dom"/>
</dbReference>
<dbReference type="SUPFAM" id="SSF55785">
    <property type="entry name" value="PYP-like sensor domain (PAS domain)"/>
    <property type="match status" value="1"/>
</dbReference>
<dbReference type="SMART" id="SM00304">
    <property type="entry name" value="HAMP"/>
    <property type="match status" value="1"/>
</dbReference>
<dbReference type="InterPro" id="IPR036890">
    <property type="entry name" value="HATPase_C_sf"/>
</dbReference>
<dbReference type="InterPro" id="IPR004358">
    <property type="entry name" value="Sig_transdc_His_kin-like_C"/>
</dbReference>
<dbReference type="PANTHER" id="PTHR43065">
    <property type="entry name" value="SENSOR HISTIDINE KINASE"/>
    <property type="match status" value="1"/>
</dbReference>
<keyword evidence="8" id="KW-0067">ATP-binding</keyword>
<dbReference type="GO" id="GO:0000155">
    <property type="term" value="F:phosphorelay sensor kinase activity"/>
    <property type="evidence" value="ECO:0007669"/>
    <property type="project" value="InterPro"/>
</dbReference>
<dbReference type="FunFam" id="1.10.287.130:FF:000107">
    <property type="entry name" value="Sensor histidine kinase YycG"/>
    <property type="match status" value="1"/>
</dbReference>
<keyword evidence="6" id="KW-0547">Nucleotide-binding</keyword>
<dbReference type="EC" id="2.7.13.3" evidence="3"/>
<evidence type="ECO:0000259" key="12">
    <source>
        <dbReference type="PROSITE" id="PS50885"/>
    </source>
</evidence>
<evidence type="ECO:0000256" key="9">
    <source>
        <dbReference type="ARBA" id="ARBA00023012"/>
    </source>
</evidence>
<dbReference type="InterPro" id="IPR000014">
    <property type="entry name" value="PAS"/>
</dbReference>
<dbReference type="Pfam" id="PF08448">
    <property type="entry name" value="PAS_4"/>
    <property type="match status" value="1"/>
</dbReference>
<dbReference type="CDD" id="cd06225">
    <property type="entry name" value="HAMP"/>
    <property type="match status" value="1"/>
</dbReference>
<feature type="domain" description="Histidine kinase" evidence="11">
    <location>
        <begin position="494"/>
        <end position="705"/>
    </location>
</feature>
<dbReference type="Pfam" id="PF00672">
    <property type="entry name" value="HAMP"/>
    <property type="match status" value="1"/>
</dbReference>
<evidence type="ECO:0000256" key="8">
    <source>
        <dbReference type="ARBA" id="ARBA00022840"/>
    </source>
</evidence>
<evidence type="ECO:0000259" key="11">
    <source>
        <dbReference type="PROSITE" id="PS50109"/>
    </source>
</evidence>
<evidence type="ECO:0000256" key="3">
    <source>
        <dbReference type="ARBA" id="ARBA00012438"/>
    </source>
</evidence>
<dbReference type="PROSITE" id="PS50109">
    <property type="entry name" value="HIS_KIN"/>
    <property type="match status" value="1"/>
</dbReference>
<comment type="catalytic activity">
    <reaction evidence="1">
        <text>ATP + protein L-histidine = ADP + protein N-phospho-L-histidine.</text>
        <dbReference type="EC" id="2.7.13.3"/>
    </reaction>
</comment>
<gene>
    <name evidence="13" type="ORF">GGR36_003260</name>
</gene>
<evidence type="ECO:0000256" key="6">
    <source>
        <dbReference type="ARBA" id="ARBA00022741"/>
    </source>
</evidence>
<feature type="transmembrane region" description="Helical" evidence="10">
    <location>
        <begin position="75"/>
        <end position="98"/>
    </location>
</feature>
<dbReference type="CDD" id="cd00082">
    <property type="entry name" value="HisKA"/>
    <property type="match status" value="1"/>
</dbReference>
<dbReference type="InterPro" id="IPR017232">
    <property type="entry name" value="NtrY"/>
</dbReference>
<evidence type="ECO:0000256" key="1">
    <source>
        <dbReference type="ARBA" id="ARBA00000085"/>
    </source>
</evidence>
<dbReference type="InterPro" id="IPR013656">
    <property type="entry name" value="PAS_4"/>
</dbReference>
<dbReference type="PIRSF" id="PIRSF037532">
    <property type="entry name" value="STHK_NtrY"/>
    <property type="match status" value="1"/>
</dbReference>
<dbReference type="PROSITE" id="PS50885">
    <property type="entry name" value="HAMP"/>
    <property type="match status" value="1"/>
</dbReference>
<accession>A0A840BMY9</accession>
<dbReference type="Gene3D" id="1.10.287.130">
    <property type="match status" value="1"/>
</dbReference>
<dbReference type="EMBL" id="JACIET010000002">
    <property type="protein sequence ID" value="MBB4013914.1"/>
    <property type="molecule type" value="Genomic_DNA"/>
</dbReference>
<proteinExistence type="predicted"/>
<dbReference type="Gene3D" id="6.10.340.10">
    <property type="match status" value="1"/>
</dbReference>
<sequence length="707" mass="76591">MKAVVAAVSALAGILLFLLAAASSKSSVLIRNYPLLLGLNGSVAALLLGLVGFQVRTLWIQYREHQFGSRLKVKLLGLFALMALVPGLVIYGVSLQFATRSIESWFDVKVDAALDSGIQLGRNALDYLLEQLANRAKDTAEALGESLTSGNAAVSAARLDRLRDEAGADTAALLAGNGKVLVSSVGTGTALAPESHSSATLRLARGTRGLRTVEGEGSGELWLRVIVPIPARNLATNAEFLQMSKRVPPQIARTMENIQNGNRDYQELLLGREGLMRIYGLTLTLTLLLALFAAIAAAFEIARSLSAPLSILAEGTQAVAAGDFSPRQALPGRDELGVLTQSFNRMTRQLQDARGQAERSRAEVEAARVYLESVLGNLSAGVLAFSDNGRLRAANRGAMQILGDDLAGFETLTLETWPRHHAFRDAVLRGFDTNDEDWARETELTRDDGRNQTLLLRGSRLPPGSAGGYVVVFDDVTELISAQRNAAWAEVARRLAHEIKNPLTPIQLSAERLQHKLSSKLDPDSQAMLARATQTIVNQVEAMKNMVNDFRDYARMPPATLAPLDLNALIREVLGLYESSRVRIELVLAADLPRVLGDPTQLRQVIHNLLTNAEDALVETDAPQVSLLTRREGRRVEFLVRDNGPGFPPAMLARAFEPYVTSKARGSGLGLAIVKKIADEHRGDITITNIEPHGAEIRLRLPLAPTV</sequence>
<keyword evidence="10" id="KW-0472">Membrane</keyword>
<keyword evidence="4" id="KW-0597">Phosphoprotein</keyword>
<keyword evidence="14" id="KW-1185">Reference proteome</keyword>
<dbReference type="Gene3D" id="3.30.450.20">
    <property type="entry name" value="PAS domain"/>
    <property type="match status" value="1"/>
</dbReference>
<feature type="transmembrane region" description="Helical" evidence="10">
    <location>
        <begin position="278"/>
        <end position="299"/>
    </location>
</feature>
<reference evidence="13 14" key="1">
    <citation type="submission" date="2020-08" db="EMBL/GenBank/DDBJ databases">
        <title>Genomic Encyclopedia of Type Strains, Phase IV (KMG-IV): sequencing the most valuable type-strain genomes for metagenomic binning, comparative biology and taxonomic classification.</title>
        <authorList>
            <person name="Goeker M."/>
        </authorList>
    </citation>
    <scope>NUCLEOTIDE SEQUENCE [LARGE SCALE GENOMIC DNA]</scope>
    <source>
        <strain evidence="13 14">DSM 106739</strain>
    </source>
</reference>
<evidence type="ECO:0000313" key="14">
    <source>
        <dbReference type="Proteomes" id="UP000561045"/>
    </source>
</evidence>
<keyword evidence="9" id="KW-0902">Two-component regulatory system</keyword>
<comment type="caution">
    <text evidence="13">The sequence shown here is derived from an EMBL/GenBank/DDBJ whole genome shotgun (WGS) entry which is preliminary data.</text>
</comment>
<evidence type="ECO:0000256" key="2">
    <source>
        <dbReference type="ARBA" id="ARBA00004370"/>
    </source>
</evidence>
<dbReference type="SUPFAM" id="SSF55874">
    <property type="entry name" value="ATPase domain of HSP90 chaperone/DNA topoisomerase II/histidine kinase"/>
    <property type="match status" value="1"/>
</dbReference>